<feature type="transmembrane region" description="Helical" evidence="5">
    <location>
        <begin position="12"/>
        <end position="34"/>
    </location>
</feature>
<dbReference type="PANTHER" id="PTHR32322:SF2">
    <property type="entry name" value="EAMA DOMAIN-CONTAINING PROTEIN"/>
    <property type="match status" value="1"/>
</dbReference>
<accession>E6PKR5</accession>
<dbReference type="AlphaFoldDB" id="E6PKR5"/>
<evidence type="ECO:0000313" key="7">
    <source>
        <dbReference type="EMBL" id="CBH95516.1"/>
    </source>
</evidence>
<name>E6PKR5_9ZZZZ</name>
<evidence type="ECO:0000256" key="2">
    <source>
        <dbReference type="ARBA" id="ARBA00022692"/>
    </source>
</evidence>
<feature type="domain" description="EamA" evidence="6">
    <location>
        <begin position="155"/>
        <end position="288"/>
    </location>
</feature>
<dbReference type="EMBL" id="CABM01000007">
    <property type="protein sequence ID" value="CBH95516.1"/>
    <property type="molecule type" value="Genomic_DNA"/>
</dbReference>
<dbReference type="SUPFAM" id="SSF103481">
    <property type="entry name" value="Multidrug resistance efflux transporter EmrE"/>
    <property type="match status" value="2"/>
</dbReference>
<feature type="transmembrane region" description="Helical" evidence="5">
    <location>
        <begin position="212"/>
        <end position="234"/>
    </location>
</feature>
<comment type="subcellular location">
    <subcellularLocation>
        <location evidence="1">Membrane</location>
        <topology evidence="1">Multi-pass membrane protein</topology>
    </subcellularLocation>
</comment>
<evidence type="ECO:0000256" key="1">
    <source>
        <dbReference type="ARBA" id="ARBA00004141"/>
    </source>
</evidence>
<dbReference type="Pfam" id="PF00892">
    <property type="entry name" value="EamA"/>
    <property type="match status" value="2"/>
</dbReference>
<feature type="transmembrane region" description="Helical" evidence="5">
    <location>
        <begin position="185"/>
        <end position="206"/>
    </location>
</feature>
<gene>
    <name evidence="7" type="ORF">CARN2_1778</name>
</gene>
<evidence type="ECO:0000256" key="5">
    <source>
        <dbReference type="SAM" id="Phobius"/>
    </source>
</evidence>
<feature type="transmembrane region" description="Helical" evidence="5">
    <location>
        <begin position="40"/>
        <end position="61"/>
    </location>
</feature>
<feature type="transmembrane region" description="Helical" evidence="5">
    <location>
        <begin position="154"/>
        <end position="173"/>
    </location>
</feature>
<keyword evidence="2 5" id="KW-0812">Transmembrane</keyword>
<reference evidence="7" key="1">
    <citation type="submission" date="2009-10" db="EMBL/GenBank/DDBJ databases">
        <title>Diversity of trophic interactions inside an arsenic-rich microbial ecosystem.</title>
        <authorList>
            <person name="Bertin P.N."/>
            <person name="Heinrich-Salmeron A."/>
            <person name="Pelletier E."/>
            <person name="Goulhen-Chollet F."/>
            <person name="Arsene-Ploetze F."/>
            <person name="Gallien S."/>
            <person name="Calteau A."/>
            <person name="Vallenet D."/>
            <person name="Casiot C."/>
            <person name="Chane-Woon-Ming B."/>
            <person name="Giloteaux L."/>
            <person name="Barakat M."/>
            <person name="Bonnefoy V."/>
            <person name="Bruneel O."/>
            <person name="Chandler M."/>
            <person name="Cleiss J."/>
            <person name="Duran R."/>
            <person name="Elbaz-Poulichet F."/>
            <person name="Fonknechten N."/>
            <person name="Lauga B."/>
            <person name="Mornico D."/>
            <person name="Ortet P."/>
            <person name="Schaeffer C."/>
            <person name="Siguier P."/>
            <person name="Alexander Thil Smith A."/>
            <person name="Van Dorsselaer A."/>
            <person name="Weissenbach J."/>
            <person name="Medigue C."/>
            <person name="Le Paslier D."/>
        </authorList>
    </citation>
    <scope>NUCLEOTIDE SEQUENCE</scope>
</reference>
<protein>
    <submittedName>
        <fullName evidence="7">Putative tonb box harboring transmembrane protein</fullName>
    </submittedName>
</protein>
<dbReference type="InterPro" id="IPR037185">
    <property type="entry name" value="EmrE-like"/>
</dbReference>
<sequence>MTKLKMADHLFGYILLALAMMTVGSTVIASKIIAGNIPPFAAVAMRFALALPILLVIVVMSHVRMPNLRRRDWGLLALQAAAGSVGYTVLLISGLNFLPAATAGVVIGTLPAVSALFAVLVLRERSDYRIAASVTLATIGVMSVAWTGREHGSLVGMVLVLGAVICESAFILLNKRMDVPLPPLLQSTVMTAFGLLFSLPFVAFGWDGVKLSISALAAIAWYALIPTVGGFLLWYAGAARVSGGEAATFTAIAPLTAVALAAVFLGESIGLSQLLGMVTVIAAILVLSLPVRRRSGAK</sequence>
<feature type="transmembrane region" description="Helical" evidence="5">
    <location>
        <begin position="129"/>
        <end position="148"/>
    </location>
</feature>
<proteinExistence type="predicted"/>
<dbReference type="PANTHER" id="PTHR32322">
    <property type="entry name" value="INNER MEMBRANE TRANSPORTER"/>
    <property type="match status" value="1"/>
</dbReference>
<feature type="transmembrane region" description="Helical" evidence="5">
    <location>
        <begin position="246"/>
        <end position="265"/>
    </location>
</feature>
<keyword evidence="4 5" id="KW-0472">Membrane</keyword>
<dbReference type="InterPro" id="IPR050638">
    <property type="entry name" value="AA-Vitamin_Transporters"/>
</dbReference>
<organism evidence="7">
    <name type="scientific">mine drainage metagenome</name>
    <dbReference type="NCBI Taxonomy" id="410659"/>
    <lineage>
        <taxon>unclassified sequences</taxon>
        <taxon>metagenomes</taxon>
        <taxon>ecological metagenomes</taxon>
    </lineage>
</organism>
<keyword evidence="3 5" id="KW-1133">Transmembrane helix</keyword>
<evidence type="ECO:0000256" key="4">
    <source>
        <dbReference type="ARBA" id="ARBA00023136"/>
    </source>
</evidence>
<feature type="domain" description="EamA" evidence="6">
    <location>
        <begin position="11"/>
        <end position="144"/>
    </location>
</feature>
<comment type="caution">
    <text evidence="7">The sequence shown here is derived from an EMBL/GenBank/DDBJ whole genome shotgun (WGS) entry which is preliminary data.</text>
</comment>
<dbReference type="InterPro" id="IPR000620">
    <property type="entry name" value="EamA_dom"/>
</dbReference>
<dbReference type="GO" id="GO:0016020">
    <property type="term" value="C:membrane"/>
    <property type="evidence" value="ECO:0007669"/>
    <property type="project" value="UniProtKB-SubCell"/>
</dbReference>
<feature type="transmembrane region" description="Helical" evidence="5">
    <location>
        <begin position="271"/>
        <end position="291"/>
    </location>
</feature>
<evidence type="ECO:0000256" key="3">
    <source>
        <dbReference type="ARBA" id="ARBA00022989"/>
    </source>
</evidence>
<evidence type="ECO:0000259" key="6">
    <source>
        <dbReference type="Pfam" id="PF00892"/>
    </source>
</evidence>
<feature type="transmembrane region" description="Helical" evidence="5">
    <location>
        <begin position="101"/>
        <end position="122"/>
    </location>
</feature>
<feature type="transmembrane region" description="Helical" evidence="5">
    <location>
        <begin position="73"/>
        <end position="95"/>
    </location>
</feature>